<evidence type="ECO:0000313" key="2">
    <source>
        <dbReference type="EMBL" id="GIG32332.1"/>
    </source>
</evidence>
<evidence type="ECO:0000256" key="1">
    <source>
        <dbReference type="SAM" id="MobiDB-lite"/>
    </source>
</evidence>
<feature type="region of interest" description="Disordered" evidence="1">
    <location>
        <begin position="144"/>
        <end position="173"/>
    </location>
</feature>
<dbReference type="AlphaFoldDB" id="A0A7Y9JYK4"/>
<reference evidence="3 4" key="1">
    <citation type="submission" date="2020-07" db="EMBL/GenBank/DDBJ databases">
        <title>Sequencing the genomes of 1000 actinobacteria strains.</title>
        <authorList>
            <person name="Klenk H.-P."/>
        </authorList>
    </citation>
    <scope>NUCLEOTIDE SEQUENCE [LARGE SCALE GENOMIC DNA]</scope>
    <source>
        <strain evidence="3 4">DSM 24482</strain>
    </source>
</reference>
<proteinExistence type="predicted"/>
<dbReference type="RefSeq" id="WP_140459376.1">
    <property type="nucleotide sequence ID" value="NZ_BAABFI010000008.1"/>
</dbReference>
<comment type="caution">
    <text evidence="3">The sequence shown here is derived from an EMBL/GenBank/DDBJ whole genome shotgun (WGS) entry which is preliminary data.</text>
</comment>
<evidence type="ECO:0000313" key="5">
    <source>
        <dbReference type="Proteomes" id="UP000618382"/>
    </source>
</evidence>
<dbReference type="EMBL" id="JACCBK010000001">
    <property type="protein sequence ID" value="NYD86882.1"/>
    <property type="molecule type" value="Genomic_DNA"/>
</dbReference>
<protein>
    <submittedName>
        <fullName evidence="3">Uncharacterized protein</fullName>
    </submittedName>
</protein>
<name>A0A7Y9JYK4_9CELL</name>
<dbReference type="EMBL" id="BONN01000003">
    <property type="protein sequence ID" value="GIG32332.1"/>
    <property type="molecule type" value="Genomic_DNA"/>
</dbReference>
<evidence type="ECO:0000313" key="4">
    <source>
        <dbReference type="Proteomes" id="UP000577956"/>
    </source>
</evidence>
<reference evidence="2 5" key="2">
    <citation type="submission" date="2021-01" db="EMBL/GenBank/DDBJ databases">
        <title>Whole genome shotgun sequence of Cellulomonas oligotrophica NBRC 109435.</title>
        <authorList>
            <person name="Komaki H."/>
            <person name="Tamura T."/>
        </authorList>
    </citation>
    <scope>NUCLEOTIDE SEQUENCE [LARGE SCALE GENOMIC DNA]</scope>
    <source>
        <strain evidence="2 5">NBRC 109435</strain>
    </source>
</reference>
<keyword evidence="5" id="KW-1185">Reference proteome</keyword>
<organism evidence="3 4">
    <name type="scientific">Cellulomonas oligotrophica</name>
    <dbReference type="NCBI Taxonomy" id="931536"/>
    <lineage>
        <taxon>Bacteria</taxon>
        <taxon>Bacillati</taxon>
        <taxon>Actinomycetota</taxon>
        <taxon>Actinomycetes</taxon>
        <taxon>Micrococcales</taxon>
        <taxon>Cellulomonadaceae</taxon>
        <taxon>Cellulomonas</taxon>
    </lineage>
</organism>
<dbReference type="Proteomes" id="UP000618382">
    <property type="component" value="Unassembled WGS sequence"/>
</dbReference>
<dbReference type="Proteomes" id="UP000577956">
    <property type="component" value="Unassembled WGS sequence"/>
</dbReference>
<gene>
    <name evidence="3" type="ORF">BKA21_002431</name>
    <name evidence="2" type="ORF">Col01nite_14910</name>
</gene>
<evidence type="ECO:0000313" key="3">
    <source>
        <dbReference type="EMBL" id="NYD86882.1"/>
    </source>
</evidence>
<sequence length="173" mass="18673">MRAGRYAQVGDQLWPAAFTRDSPRVALLGWGPQAPGPGFAWREARGGHWVREVARVECSRLVLVATSAYWLGEHPVEVLAVRPDGTADIVWAPDLAPTGSAHATALPGSTAARRLHEDPDVGYRGHVPVDELTTVTEAEHEVPVEPLPGHWSLPRPPRLPPSARGGTQARASR</sequence>
<accession>A0A7Y9JYK4</accession>